<gene>
    <name evidence="2" type="ORF">GCM10019016_049280</name>
</gene>
<name>A0ABP6TSS7_9ACTN</name>
<organism evidence="2 3">
    <name type="scientific">Streptomyces prasinosporus</name>
    <dbReference type="NCBI Taxonomy" id="68256"/>
    <lineage>
        <taxon>Bacteria</taxon>
        <taxon>Bacillati</taxon>
        <taxon>Actinomycetota</taxon>
        <taxon>Actinomycetes</taxon>
        <taxon>Kitasatosporales</taxon>
        <taxon>Streptomycetaceae</taxon>
        <taxon>Streptomyces</taxon>
        <taxon>Streptomyces albogriseolus group</taxon>
    </lineage>
</organism>
<reference evidence="3" key="1">
    <citation type="journal article" date="2019" name="Int. J. Syst. Evol. Microbiol.">
        <title>The Global Catalogue of Microorganisms (GCM) 10K type strain sequencing project: providing services to taxonomists for standard genome sequencing and annotation.</title>
        <authorList>
            <consortium name="The Broad Institute Genomics Platform"/>
            <consortium name="The Broad Institute Genome Sequencing Center for Infectious Disease"/>
            <person name="Wu L."/>
            <person name="Ma J."/>
        </authorList>
    </citation>
    <scope>NUCLEOTIDE SEQUENCE [LARGE SCALE GENOMIC DNA]</scope>
    <source>
        <strain evidence="3">JCM 4816</strain>
    </source>
</reference>
<accession>A0ABP6TSS7</accession>
<sequence length="235" mass="25997">MHHAPLNPKVSHPMDMNAGRDSQAVVETRLTHETHRLATGLLVDAADRPSVPRQALAQLRDFLVVNLRHHHETEDEWLWPLILTAAPDVKRALGDLSEEHERLDLALDRLADIGLTGAKTHDGDHLNEDDRHALREAAVAVRDSVRDHLDHEEPVLFPALREHITPAQWAEFAQRVIATTPPVAGHLMIGLLDEVGTPAEVESIFVNMPPAMKSLLPALRDQAAADLRVLRGTGP</sequence>
<evidence type="ECO:0000313" key="2">
    <source>
        <dbReference type="EMBL" id="GAA3497825.1"/>
    </source>
</evidence>
<dbReference type="EMBL" id="BAAAXF010000035">
    <property type="protein sequence ID" value="GAA3497825.1"/>
    <property type="molecule type" value="Genomic_DNA"/>
</dbReference>
<proteinExistence type="predicted"/>
<feature type="domain" description="Hemerythrin-like" evidence="1">
    <location>
        <begin position="32"/>
        <end position="160"/>
    </location>
</feature>
<comment type="caution">
    <text evidence="2">The sequence shown here is derived from an EMBL/GenBank/DDBJ whole genome shotgun (WGS) entry which is preliminary data.</text>
</comment>
<dbReference type="Gene3D" id="1.20.120.520">
    <property type="entry name" value="nmb1532 protein domain like"/>
    <property type="match status" value="1"/>
</dbReference>
<evidence type="ECO:0000259" key="1">
    <source>
        <dbReference type="Pfam" id="PF01814"/>
    </source>
</evidence>
<keyword evidence="3" id="KW-1185">Reference proteome</keyword>
<dbReference type="CDD" id="cd12108">
    <property type="entry name" value="Hr-like"/>
    <property type="match status" value="1"/>
</dbReference>
<evidence type="ECO:0000313" key="3">
    <source>
        <dbReference type="Proteomes" id="UP001501455"/>
    </source>
</evidence>
<dbReference type="Proteomes" id="UP001501455">
    <property type="component" value="Unassembled WGS sequence"/>
</dbReference>
<protein>
    <recommendedName>
        <fullName evidence="1">Hemerythrin-like domain-containing protein</fullName>
    </recommendedName>
</protein>
<dbReference type="Pfam" id="PF01814">
    <property type="entry name" value="Hemerythrin"/>
    <property type="match status" value="1"/>
</dbReference>
<dbReference type="InterPro" id="IPR012312">
    <property type="entry name" value="Hemerythrin-like"/>
</dbReference>